<dbReference type="SUPFAM" id="SSF56112">
    <property type="entry name" value="Protein kinase-like (PK-like)"/>
    <property type="match status" value="1"/>
</dbReference>
<dbReference type="InterPro" id="IPR053083">
    <property type="entry name" value="TF_kinase-domain_protein"/>
</dbReference>
<dbReference type="InterPro" id="IPR000719">
    <property type="entry name" value="Prot_kinase_dom"/>
</dbReference>
<dbReference type="InterPro" id="IPR011009">
    <property type="entry name" value="Kinase-like_dom_sf"/>
</dbReference>
<protein>
    <submittedName>
        <fullName evidence="3">Kinase-like domain-containing protein</fullName>
    </submittedName>
</protein>
<gene>
    <name evidence="3" type="ORF">C8A03DRAFT_19031</name>
</gene>
<feature type="compositionally biased region" description="Polar residues" evidence="1">
    <location>
        <begin position="503"/>
        <end position="513"/>
    </location>
</feature>
<dbReference type="SMART" id="SM00220">
    <property type="entry name" value="S_TKc"/>
    <property type="match status" value="1"/>
</dbReference>
<keyword evidence="3" id="KW-0418">Kinase</keyword>
<dbReference type="Gene3D" id="1.10.510.10">
    <property type="entry name" value="Transferase(Phosphotransferase) domain 1"/>
    <property type="match status" value="1"/>
</dbReference>
<dbReference type="Proteomes" id="UP001303760">
    <property type="component" value="Unassembled WGS sequence"/>
</dbReference>
<evidence type="ECO:0000313" key="4">
    <source>
        <dbReference type="Proteomes" id="UP001303760"/>
    </source>
</evidence>
<keyword evidence="3" id="KW-0808">Transferase</keyword>
<reference evidence="3" key="1">
    <citation type="journal article" date="2023" name="Mol. Phylogenet. Evol.">
        <title>Genome-scale phylogeny and comparative genomics of the fungal order Sordariales.</title>
        <authorList>
            <person name="Hensen N."/>
            <person name="Bonometti L."/>
            <person name="Westerberg I."/>
            <person name="Brannstrom I.O."/>
            <person name="Guillou S."/>
            <person name="Cros-Aarteil S."/>
            <person name="Calhoun S."/>
            <person name="Haridas S."/>
            <person name="Kuo A."/>
            <person name="Mondo S."/>
            <person name="Pangilinan J."/>
            <person name="Riley R."/>
            <person name="LaButti K."/>
            <person name="Andreopoulos B."/>
            <person name="Lipzen A."/>
            <person name="Chen C."/>
            <person name="Yan M."/>
            <person name="Daum C."/>
            <person name="Ng V."/>
            <person name="Clum A."/>
            <person name="Steindorff A."/>
            <person name="Ohm R.A."/>
            <person name="Martin F."/>
            <person name="Silar P."/>
            <person name="Natvig D.O."/>
            <person name="Lalanne C."/>
            <person name="Gautier V."/>
            <person name="Ament-Velasquez S.L."/>
            <person name="Kruys A."/>
            <person name="Hutchinson M.I."/>
            <person name="Powell A.J."/>
            <person name="Barry K."/>
            <person name="Miller A.N."/>
            <person name="Grigoriev I.V."/>
            <person name="Debuchy R."/>
            <person name="Gladieux P."/>
            <person name="Hiltunen Thoren M."/>
            <person name="Johannesson H."/>
        </authorList>
    </citation>
    <scope>NUCLEOTIDE SEQUENCE</scope>
    <source>
        <strain evidence="3">CBS 532.94</strain>
    </source>
</reference>
<dbReference type="InterPro" id="IPR001245">
    <property type="entry name" value="Ser-Thr/Tyr_kinase_cat_dom"/>
</dbReference>
<feature type="region of interest" description="Disordered" evidence="1">
    <location>
        <begin position="497"/>
        <end position="532"/>
    </location>
</feature>
<evidence type="ECO:0000259" key="2">
    <source>
        <dbReference type="PROSITE" id="PS50011"/>
    </source>
</evidence>
<dbReference type="EMBL" id="MU860435">
    <property type="protein sequence ID" value="KAK4233992.1"/>
    <property type="molecule type" value="Genomic_DNA"/>
</dbReference>
<feature type="domain" description="Protein kinase" evidence="2">
    <location>
        <begin position="129"/>
        <end position="467"/>
    </location>
</feature>
<dbReference type="GO" id="GO:0004672">
    <property type="term" value="F:protein kinase activity"/>
    <property type="evidence" value="ECO:0007669"/>
    <property type="project" value="InterPro"/>
</dbReference>
<organism evidence="3 4">
    <name type="scientific">Achaetomium macrosporum</name>
    <dbReference type="NCBI Taxonomy" id="79813"/>
    <lineage>
        <taxon>Eukaryota</taxon>
        <taxon>Fungi</taxon>
        <taxon>Dikarya</taxon>
        <taxon>Ascomycota</taxon>
        <taxon>Pezizomycotina</taxon>
        <taxon>Sordariomycetes</taxon>
        <taxon>Sordariomycetidae</taxon>
        <taxon>Sordariales</taxon>
        <taxon>Chaetomiaceae</taxon>
        <taxon>Achaetomium</taxon>
    </lineage>
</organism>
<keyword evidence="4" id="KW-1185">Reference proteome</keyword>
<reference evidence="3" key="2">
    <citation type="submission" date="2023-05" db="EMBL/GenBank/DDBJ databases">
        <authorList>
            <consortium name="Lawrence Berkeley National Laboratory"/>
            <person name="Steindorff A."/>
            <person name="Hensen N."/>
            <person name="Bonometti L."/>
            <person name="Westerberg I."/>
            <person name="Brannstrom I.O."/>
            <person name="Guillou S."/>
            <person name="Cros-Aarteil S."/>
            <person name="Calhoun S."/>
            <person name="Haridas S."/>
            <person name="Kuo A."/>
            <person name="Mondo S."/>
            <person name="Pangilinan J."/>
            <person name="Riley R."/>
            <person name="Labutti K."/>
            <person name="Andreopoulos B."/>
            <person name="Lipzen A."/>
            <person name="Chen C."/>
            <person name="Yanf M."/>
            <person name="Daum C."/>
            <person name="Ng V."/>
            <person name="Clum A."/>
            <person name="Ohm R."/>
            <person name="Martin F."/>
            <person name="Silar P."/>
            <person name="Natvig D."/>
            <person name="Lalanne C."/>
            <person name="Gautier V."/>
            <person name="Ament-Velasquez S.L."/>
            <person name="Kruys A."/>
            <person name="Hutchinson M.I."/>
            <person name="Powell A.J."/>
            <person name="Barry K."/>
            <person name="Miller A.N."/>
            <person name="Grigoriev I.V."/>
            <person name="Debuchy R."/>
            <person name="Gladieux P."/>
            <person name="Thoren M.H."/>
            <person name="Johannesson H."/>
        </authorList>
    </citation>
    <scope>NUCLEOTIDE SEQUENCE</scope>
    <source>
        <strain evidence="3">CBS 532.94</strain>
    </source>
</reference>
<feature type="compositionally biased region" description="Basic and acidic residues" evidence="1">
    <location>
        <begin position="514"/>
        <end position="526"/>
    </location>
</feature>
<accession>A0AAN7C3A8</accession>
<dbReference type="Pfam" id="PF07714">
    <property type="entry name" value="PK_Tyr_Ser-Thr"/>
    <property type="match status" value="1"/>
</dbReference>
<evidence type="ECO:0000256" key="1">
    <source>
        <dbReference type="SAM" id="MobiDB-lite"/>
    </source>
</evidence>
<feature type="region of interest" description="Disordered" evidence="1">
    <location>
        <begin position="384"/>
        <end position="404"/>
    </location>
</feature>
<dbReference type="GO" id="GO:0005524">
    <property type="term" value="F:ATP binding"/>
    <property type="evidence" value="ECO:0007669"/>
    <property type="project" value="InterPro"/>
</dbReference>
<name>A0AAN7C3A8_9PEZI</name>
<dbReference type="PROSITE" id="PS50011">
    <property type="entry name" value="PROTEIN_KINASE_DOM"/>
    <property type="match status" value="1"/>
</dbReference>
<dbReference type="AlphaFoldDB" id="A0AAN7C3A8"/>
<sequence>MPPTTWLDNDTIDRVVTREFVCNRLLSREIRRLDQPLSFGDNLTDCTYWNWIEEKAKKIFLILTDLGLPDQIFGLIDDSWEDDDLPIPLEQIRRLALTPSRNEKLERKFYHRQFYYLSRPLQRWSHTDYENDEVIPLDVAGKKHPATQGYHLDKVTLPNEPGTVFGRSRTPLGPGHLSKEEFLNKVNSIKHVRHEHLLSFWASYTHQQHGFVLFRPAPEYSLKSLLAATPSCLKRLEKHVRRQTVMRWTHCLTNTVCFLHNRGLSHGNITPSAVLFSSDNRIFLSDFTHFHTESLEGATDNSSLGKEAYDYAAPEQWYKPVLPSPTSADRPADKENDSPGLTLTHSESLYLSPQAADIFSLGCVILDLLSYLLHKKHGRSFAGHRLTKHKPTGRGGAGASDSSFQKNLSQVKNWTTGLAKDASKKKDDPVFRGVVRILHMVESMLAFRPSDRPTADEVQERMSEIVLESCGISGPPHCEHKCGPGVGFNTREWATALYPSPPASDTKSSIQSKVKSEPPRGEDRKSSTGGGISVTIRRVKSLKSFRRNSAEKECAAVPRTRNDSPGGIQAVQQIFGRDKPKQWQMPLPEGGRCML</sequence>
<dbReference type="PANTHER" id="PTHR44305">
    <property type="entry name" value="SI:DKEY-192D15.2-RELATED"/>
    <property type="match status" value="1"/>
</dbReference>
<proteinExistence type="predicted"/>
<dbReference type="PANTHER" id="PTHR44305:SF24">
    <property type="entry name" value="TYROSINE-PROTEIN KINASE C03B1.5-RELATED"/>
    <property type="match status" value="1"/>
</dbReference>
<comment type="caution">
    <text evidence="3">The sequence shown here is derived from an EMBL/GenBank/DDBJ whole genome shotgun (WGS) entry which is preliminary data.</text>
</comment>
<evidence type="ECO:0000313" key="3">
    <source>
        <dbReference type="EMBL" id="KAK4233992.1"/>
    </source>
</evidence>